<gene>
    <name evidence="1" type="ORF">RAT170B_0100</name>
</gene>
<dbReference type="PATRIC" id="fig|1268837.3.peg.100"/>
<dbReference type="AlphaFoldDB" id="A0A0F3RGN5"/>
<organism evidence="1 2">
    <name type="scientific">Rickettsia argasii T170-B</name>
    <dbReference type="NCBI Taxonomy" id="1268837"/>
    <lineage>
        <taxon>Bacteria</taxon>
        <taxon>Pseudomonadati</taxon>
        <taxon>Pseudomonadota</taxon>
        <taxon>Alphaproteobacteria</taxon>
        <taxon>Rickettsiales</taxon>
        <taxon>Rickettsiaceae</taxon>
        <taxon>Rickettsieae</taxon>
        <taxon>Rickettsia</taxon>
        <taxon>spotted fever group</taxon>
    </lineage>
</organism>
<accession>A0A0F3RGN5</accession>
<dbReference type="Proteomes" id="UP000033736">
    <property type="component" value="Unassembled WGS sequence"/>
</dbReference>
<reference evidence="1 2" key="1">
    <citation type="submission" date="2015-01" db="EMBL/GenBank/DDBJ databases">
        <title>Genome Sequencing of Rickettsiales /home/snadendla/prok_pipe/test/illegal_ec_num.txt.</title>
        <authorList>
            <person name="Daugherty S.C."/>
            <person name="Su Q."/>
            <person name="Abolude K."/>
            <person name="Beier-Sexton M."/>
            <person name="Carlyon J.A."/>
            <person name="Carter R."/>
            <person name="Day N.P."/>
            <person name="Dumler S.J."/>
            <person name="Dyachenko V."/>
            <person name="Godinez A."/>
            <person name="Kurtti T.J."/>
            <person name="Lichay M."/>
            <person name="Mullins K.E."/>
            <person name="Ott S."/>
            <person name="Pappas-Brown V."/>
            <person name="Paris D.H."/>
            <person name="Patel P."/>
            <person name="Richards A.L."/>
            <person name="Sadzewicz L."/>
            <person name="Sears K."/>
            <person name="Seidman D."/>
            <person name="Sengamalay N."/>
            <person name="Stenos J."/>
            <person name="Tallon L.J."/>
            <person name="Vincent G."/>
            <person name="Fraser C.M."/>
            <person name="Munderloh U."/>
            <person name="Dunning-Hotopp J.C."/>
        </authorList>
    </citation>
    <scope>NUCLEOTIDE SEQUENCE [LARGE SCALE GENOMIC DNA]</scope>
    <source>
        <strain evidence="1 2">T170-B</strain>
    </source>
</reference>
<evidence type="ECO:0000313" key="2">
    <source>
        <dbReference type="Proteomes" id="UP000033736"/>
    </source>
</evidence>
<name>A0A0F3RGN5_9RICK</name>
<sequence length="74" mass="9062">MTDKLWYEKINEEDAYIRKTLQEYIDLYFFDSVEFKAVEDITLENLGDFLEVMLKHYQQYHFHLGELYDTGEIL</sequence>
<proteinExistence type="predicted"/>
<dbReference type="EMBL" id="LAOQ01000001">
    <property type="protein sequence ID" value="KJW05287.1"/>
    <property type="molecule type" value="Genomic_DNA"/>
</dbReference>
<comment type="caution">
    <text evidence="1">The sequence shown here is derived from an EMBL/GenBank/DDBJ whole genome shotgun (WGS) entry which is preliminary data.</text>
</comment>
<protein>
    <submittedName>
        <fullName evidence="1">Uncharacterized protein</fullName>
    </submittedName>
</protein>
<evidence type="ECO:0000313" key="1">
    <source>
        <dbReference type="EMBL" id="KJW05287.1"/>
    </source>
</evidence>
<keyword evidence="2" id="KW-1185">Reference proteome</keyword>